<keyword evidence="1" id="KW-0813">Transport</keyword>
<sequence>MVTGLQIRDAIVRYGSTVAVDGVSLDVQPGTVVGLLGPSGSGKSTLLRAIAGLEPLAGGSVSWDGVDLAPVKVFKRNFGMVFQDGQLFPTMTVARNIAYGLGHLSKTEQRDRVAEMLEVVGLPGYGDRRPTELSGGQAQRVALARSLAPSPRALLLDEPLSALDTGLRRRLADDLARILRETHTTAVYVTHDHQEAYTIADRVAVLVEGRMLQLDDPEVLRRAPASRDVAAFLGARAFITEHTARELGWEGTLTTGEVLAVLPGALQVADDGAEVQVVDQGYTVDDVEIGVLLPDGQRAVVSSPERLDSPPSGSASPAARRSRRNT</sequence>
<dbReference type="RefSeq" id="WP_077687457.1">
    <property type="nucleotide sequence ID" value="NZ_CP019606.1"/>
</dbReference>
<evidence type="ECO:0000256" key="10">
    <source>
        <dbReference type="ARBA" id="ARBA00023136"/>
    </source>
</evidence>
<keyword evidence="8" id="KW-0408">Iron</keyword>
<dbReference type="AlphaFoldDB" id="A0A1Q2CSK0"/>
<dbReference type="Pfam" id="PF00005">
    <property type="entry name" value="ABC_tran"/>
    <property type="match status" value="1"/>
</dbReference>
<dbReference type="InterPro" id="IPR015853">
    <property type="entry name" value="ABC_transpr_FbpC"/>
</dbReference>
<dbReference type="SUPFAM" id="SSF52540">
    <property type="entry name" value="P-loop containing nucleoside triphosphate hydrolases"/>
    <property type="match status" value="1"/>
</dbReference>
<evidence type="ECO:0000256" key="9">
    <source>
        <dbReference type="ARBA" id="ARBA00023065"/>
    </source>
</evidence>
<keyword evidence="15" id="KW-1185">Reference proteome</keyword>
<evidence type="ECO:0000256" key="11">
    <source>
        <dbReference type="ARBA" id="ARBA00066388"/>
    </source>
</evidence>
<organism evidence="14 15">
    <name type="scientific">Tessaracoccus aquimaris</name>
    <dbReference type="NCBI Taxonomy" id="1332264"/>
    <lineage>
        <taxon>Bacteria</taxon>
        <taxon>Bacillati</taxon>
        <taxon>Actinomycetota</taxon>
        <taxon>Actinomycetes</taxon>
        <taxon>Propionibacteriales</taxon>
        <taxon>Propionibacteriaceae</taxon>
        <taxon>Tessaracoccus</taxon>
    </lineage>
</organism>
<dbReference type="STRING" id="1332264.BW730_18005"/>
<name>A0A1Q2CSK0_9ACTN</name>
<evidence type="ECO:0000259" key="13">
    <source>
        <dbReference type="PROSITE" id="PS50893"/>
    </source>
</evidence>
<evidence type="ECO:0000256" key="4">
    <source>
        <dbReference type="ARBA" id="ARBA00022519"/>
    </source>
</evidence>
<dbReference type="EMBL" id="CP019606">
    <property type="protein sequence ID" value="AQP49099.1"/>
    <property type="molecule type" value="Genomic_DNA"/>
</dbReference>
<evidence type="ECO:0000256" key="6">
    <source>
        <dbReference type="ARBA" id="ARBA00022840"/>
    </source>
</evidence>
<keyword evidence="5" id="KW-0547">Nucleotide-binding</keyword>
<evidence type="ECO:0000256" key="2">
    <source>
        <dbReference type="ARBA" id="ARBA00022475"/>
    </source>
</evidence>
<dbReference type="PROSITE" id="PS00211">
    <property type="entry name" value="ABC_TRANSPORTER_1"/>
    <property type="match status" value="1"/>
</dbReference>
<dbReference type="Proteomes" id="UP000188145">
    <property type="component" value="Chromosome"/>
</dbReference>
<dbReference type="GO" id="GO:0015408">
    <property type="term" value="F:ABC-type ferric iron transporter activity"/>
    <property type="evidence" value="ECO:0007669"/>
    <property type="project" value="InterPro"/>
</dbReference>
<dbReference type="GO" id="GO:0005524">
    <property type="term" value="F:ATP binding"/>
    <property type="evidence" value="ECO:0007669"/>
    <property type="project" value="UniProtKB-KW"/>
</dbReference>
<dbReference type="SMART" id="SM00382">
    <property type="entry name" value="AAA"/>
    <property type="match status" value="1"/>
</dbReference>
<dbReference type="InterPro" id="IPR003439">
    <property type="entry name" value="ABC_transporter-like_ATP-bd"/>
</dbReference>
<dbReference type="FunFam" id="3.40.50.300:FF:000425">
    <property type="entry name" value="Probable ABC transporter, ATP-binding subunit"/>
    <property type="match status" value="1"/>
</dbReference>
<dbReference type="PANTHER" id="PTHR42781:SF5">
    <property type="entry name" value="PUTRESCINE TRANSPORT ATP-BINDING PROTEIN POTG"/>
    <property type="match status" value="1"/>
</dbReference>
<gene>
    <name evidence="14" type="ORF">BW730_18005</name>
</gene>
<dbReference type="GO" id="GO:0015418">
    <property type="term" value="F:ABC-type quaternary ammonium compound transporting activity"/>
    <property type="evidence" value="ECO:0007669"/>
    <property type="project" value="UniProtKB-EC"/>
</dbReference>
<accession>A0A1Q2CSK0</accession>
<dbReference type="InterPro" id="IPR050093">
    <property type="entry name" value="ABC_SmlMolc_Importer"/>
</dbReference>
<evidence type="ECO:0000313" key="15">
    <source>
        <dbReference type="Proteomes" id="UP000188145"/>
    </source>
</evidence>
<evidence type="ECO:0000256" key="1">
    <source>
        <dbReference type="ARBA" id="ARBA00022448"/>
    </source>
</evidence>
<keyword evidence="4" id="KW-0997">Cell inner membrane</keyword>
<dbReference type="Gene3D" id="3.40.50.300">
    <property type="entry name" value="P-loop containing nucleotide triphosphate hydrolases"/>
    <property type="match status" value="1"/>
</dbReference>
<keyword evidence="2" id="KW-1003">Cell membrane</keyword>
<dbReference type="GO" id="GO:0016020">
    <property type="term" value="C:membrane"/>
    <property type="evidence" value="ECO:0007669"/>
    <property type="project" value="InterPro"/>
</dbReference>
<dbReference type="OrthoDB" id="3180400at2"/>
<dbReference type="InterPro" id="IPR027417">
    <property type="entry name" value="P-loop_NTPase"/>
</dbReference>
<keyword evidence="7" id="KW-1278">Translocase</keyword>
<feature type="compositionally biased region" description="Low complexity" evidence="12">
    <location>
        <begin position="309"/>
        <end position="319"/>
    </location>
</feature>
<evidence type="ECO:0000256" key="12">
    <source>
        <dbReference type="SAM" id="MobiDB-lite"/>
    </source>
</evidence>
<feature type="region of interest" description="Disordered" evidence="12">
    <location>
        <begin position="300"/>
        <end position="326"/>
    </location>
</feature>
<keyword evidence="6" id="KW-0067">ATP-binding</keyword>
<reference evidence="15" key="1">
    <citation type="submission" date="2017-02" db="EMBL/GenBank/DDBJ databases">
        <title>Tessaracoccus aquaemaris sp. nov., isolated from the intestine of a Korean rockfish, Sebastes schlegelii, in a marine aquaculture pond.</title>
        <authorList>
            <person name="Tak E.J."/>
            <person name="Bae J.-W."/>
        </authorList>
    </citation>
    <scope>NUCLEOTIDE SEQUENCE [LARGE SCALE GENOMIC DNA]</scope>
    <source>
        <strain evidence="15">NSG39</strain>
    </source>
</reference>
<evidence type="ECO:0000256" key="8">
    <source>
        <dbReference type="ARBA" id="ARBA00023004"/>
    </source>
</evidence>
<dbReference type="GO" id="GO:0016887">
    <property type="term" value="F:ATP hydrolysis activity"/>
    <property type="evidence" value="ECO:0007669"/>
    <property type="project" value="InterPro"/>
</dbReference>
<evidence type="ECO:0000256" key="3">
    <source>
        <dbReference type="ARBA" id="ARBA00022496"/>
    </source>
</evidence>
<dbReference type="InterPro" id="IPR017871">
    <property type="entry name" value="ABC_transporter-like_CS"/>
</dbReference>
<dbReference type="CDD" id="cd03259">
    <property type="entry name" value="ABC_Carb_Solutes_like"/>
    <property type="match status" value="1"/>
</dbReference>
<keyword evidence="9" id="KW-0406">Ion transport</keyword>
<evidence type="ECO:0000256" key="5">
    <source>
        <dbReference type="ARBA" id="ARBA00022741"/>
    </source>
</evidence>
<evidence type="ECO:0000256" key="7">
    <source>
        <dbReference type="ARBA" id="ARBA00022967"/>
    </source>
</evidence>
<evidence type="ECO:0000313" key="14">
    <source>
        <dbReference type="EMBL" id="AQP49099.1"/>
    </source>
</evidence>
<keyword evidence="10" id="KW-0472">Membrane</keyword>
<dbReference type="EC" id="7.6.2.9" evidence="11"/>
<dbReference type="PANTHER" id="PTHR42781">
    <property type="entry name" value="SPERMIDINE/PUTRESCINE IMPORT ATP-BINDING PROTEIN POTA"/>
    <property type="match status" value="1"/>
</dbReference>
<protein>
    <recommendedName>
        <fullName evidence="11">ABC-type quaternary amine transporter</fullName>
        <ecNumber evidence="11">7.6.2.9</ecNumber>
    </recommendedName>
</protein>
<feature type="domain" description="ABC transporter" evidence="13">
    <location>
        <begin position="5"/>
        <end position="233"/>
    </location>
</feature>
<proteinExistence type="predicted"/>
<keyword evidence="3" id="KW-0410">Iron transport</keyword>
<dbReference type="KEGG" id="tes:BW730_18005"/>
<dbReference type="PROSITE" id="PS50893">
    <property type="entry name" value="ABC_TRANSPORTER_2"/>
    <property type="match status" value="1"/>
</dbReference>
<dbReference type="InterPro" id="IPR003593">
    <property type="entry name" value="AAA+_ATPase"/>
</dbReference>